<reference evidence="1 2" key="1">
    <citation type="submission" date="2023-07" db="EMBL/GenBank/DDBJ databases">
        <title>Genomic Encyclopedia of Type Strains, Phase IV (KMG-IV): sequencing the most valuable type-strain genomes for metagenomic binning, comparative biology and taxonomic classification.</title>
        <authorList>
            <person name="Goeker M."/>
        </authorList>
    </citation>
    <scope>NUCLEOTIDE SEQUENCE [LARGE SCALE GENOMIC DNA]</scope>
    <source>
        <strain evidence="1 2">DSM 19922</strain>
    </source>
</reference>
<gene>
    <name evidence="1" type="ORF">QO018_000848</name>
</gene>
<sequence>MPKKSLLLFLVLLSGCITTSREGEVVNSLKGKTLAEARARLDPIMGAPIYPRPPPAIIADAFPPDMDRNADGTITYIWQRDTGYYDVTRPAGGYVDTSQGRPIVVENYQNERTYTACRVTIRVDRQDVIVRSSVAGCGSSLPF</sequence>
<evidence type="ECO:0000313" key="1">
    <source>
        <dbReference type="EMBL" id="MDQ0532012.1"/>
    </source>
</evidence>
<accession>A0ABU0MF18</accession>
<dbReference type="EMBL" id="JAUSVU010000002">
    <property type="protein sequence ID" value="MDQ0532012.1"/>
    <property type="molecule type" value="Genomic_DNA"/>
</dbReference>
<dbReference type="RefSeq" id="WP_209979067.1">
    <property type="nucleotide sequence ID" value="NZ_JAGINO010000002.1"/>
</dbReference>
<dbReference type="PROSITE" id="PS51257">
    <property type="entry name" value="PROKAR_LIPOPROTEIN"/>
    <property type="match status" value="1"/>
</dbReference>
<dbReference type="Proteomes" id="UP001244552">
    <property type="component" value="Unassembled WGS sequence"/>
</dbReference>
<comment type="caution">
    <text evidence="1">The sequence shown here is derived from an EMBL/GenBank/DDBJ whole genome shotgun (WGS) entry which is preliminary data.</text>
</comment>
<keyword evidence="2" id="KW-1185">Reference proteome</keyword>
<proteinExistence type="predicted"/>
<evidence type="ECO:0008006" key="3">
    <source>
        <dbReference type="Google" id="ProtNLM"/>
    </source>
</evidence>
<name>A0ABU0MF18_9PROT</name>
<evidence type="ECO:0000313" key="2">
    <source>
        <dbReference type="Proteomes" id="UP001244552"/>
    </source>
</evidence>
<protein>
    <recommendedName>
        <fullName evidence="3">Lipoprotein</fullName>
    </recommendedName>
</protein>
<organism evidence="1 2">
    <name type="scientific">Azospirillum picis</name>
    <dbReference type="NCBI Taxonomy" id="488438"/>
    <lineage>
        <taxon>Bacteria</taxon>
        <taxon>Pseudomonadati</taxon>
        <taxon>Pseudomonadota</taxon>
        <taxon>Alphaproteobacteria</taxon>
        <taxon>Rhodospirillales</taxon>
        <taxon>Azospirillaceae</taxon>
        <taxon>Azospirillum</taxon>
    </lineage>
</organism>